<evidence type="ECO:0000256" key="10">
    <source>
        <dbReference type="SAM" id="Phobius"/>
    </source>
</evidence>
<dbReference type="Proteomes" id="UP000238701">
    <property type="component" value="Unassembled WGS sequence"/>
</dbReference>
<feature type="transmembrane region" description="Helical" evidence="10">
    <location>
        <begin position="32"/>
        <end position="54"/>
    </location>
</feature>
<accession>A0A2U3L3K7</accession>
<comment type="subcellular location">
    <subcellularLocation>
        <location evidence="1">Cell inner membrane</location>
        <topology evidence="1">Single-pass membrane protein</topology>
        <orientation evidence="1">Periplasmic side</orientation>
    </subcellularLocation>
</comment>
<keyword evidence="9 10" id="KW-0472">Membrane</keyword>
<dbReference type="Gene3D" id="3.30.1150.10">
    <property type="match status" value="1"/>
</dbReference>
<dbReference type="InterPro" id="IPR051045">
    <property type="entry name" value="TonB-dependent_transducer"/>
</dbReference>
<dbReference type="InterPro" id="IPR037682">
    <property type="entry name" value="TonB_C"/>
</dbReference>
<evidence type="ECO:0000256" key="9">
    <source>
        <dbReference type="ARBA" id="ARBA00023136"/>
    </source>
</evidence>
<evidence type="ECO:0000256" key="8">
    <source>
        <dbReference type="ARBA" id="ARBA00022989"/>
    </source>
</evidence>
<proteinExistence type="inferred from homology"/>
<keyword evidence="6 10" id="KW-0812">Transmembrane</keyword>
<keyword evidence="7" id="KW-0653">Protein transport</keyword>
<evidence type="ECO:0000313" key="13">
    <source>
        <dbReference type="Proteomes" id="UP000238701"/>
    </source>
</evidence>
<dbReference type="GO" id="GO:0055085">
    <property type="term" value="P:transmembrane transport"/>
    <property type="evidence" value="ECO:0007669"/>
    <property type="project" value="InterPro"/>
</dbReference>
<evidence type="ECO:0000256" key="5">
    <source>
        <dbReference type="ARBA" id="ARBA00022519"/>
    </source>
</evidence>
<evidence type="ECO:0000256" key="2">
    <source>
        <dbReference type="ARBA" id="ARBA00006555"/>
    </source>
</evidence>
<evidence type="ECO:0000256" key="6">
    <source>
        <dbReference type="ARBA" id="ARBA00022692"/>
    </source>
</evidence>
<dbReference type="GO" id="GO:0015031">
    <property type="term" value="P:protein transport"/>
    <property type="evidence" value="ECO:0007669"/>
    <property type="project" value="UniProtKB-KW"/>
</dbReference>
<evidence type="ECO:0000256" key="1">
    <source>
        <dbReference type="ARBA" id="ARBA00004383"/>
    </source>
</evidence>
<evidence type="ECO:0000259" key="11">
    <source>
        <dbReference type="PROSITE" id="PS52015"/>
    </source>
</evidence>
<gene>
    <name evidence="12" type="ORF">SBA1_650030</name>
</gene>
<evidence type="ECO:0000313" key="12">
    <source>
        <dbReference type="EMBL" id="SPF46481.1"/>
    </source>
</evidence>
<dbReference type="GO" id="GO:0005886">
    <property type="term" value="C:plasma membrane"/>
    <property type="evidence" value="ECO:0007669"/>
    <property type="project" value="UniProtKB-SubCell"/>
</dbReference>
<dbReference type="PANTHER" id="PTHR33446">
    <property type="entry name" value="PROTEIN TONB-RELATED"/>
    <property type="match status" value="1"/>
</dbReference>
<keyword evidence="5" id="KW-0997">Cell inner membrane</keyword>
<dbReference type="EMBL" id="OMOD01000161">
    <property type="protein sequence ID" value="SPF46481.1"/>
    <property type="molecule type" value="Genomic_DNA"/>
</dbReference>
<dbReference type="SUPFAM" id="SSF74653">
    <property type="entry name" value="TolA/TonB C-terminal domain"/>
    <property type="match status" value="1"/>
</dbReference>
<comment type="similarity">
    <text evidence="2">Belongs to the TonB family.</text>
</comment>
<dbReference type="OrthoDB" id="1685233at2"/>
<organism evidence="12 13">
    <name type="scientific">Candidatus Sulfotelmatobacter kueseliae</name>
    <dbReference type="NCBI Taxonomy" id="2042962"/>
    <lineage>
        <taxon>Bacteria</taxon>
        <taxon>Pseudomonadati</taxon>
        <taxon>Acidobacteriota</taxon>
        <taxon>Terriglobia</taxon>
        <taxon>Terriglobales</taxon>
        <taxon>Candidatus Korobacteraceae</taxon>
        <taxon>Candidatus Sulfotelmatobacter</taxon>
    </lineage>
</organism>
<name>A0A2U3L3K7_9BACT</name>
<dbReference type="NCBIfam" id="TIGR01352">
    <property type="entry name" value="tonB_Cterm"/>
    <property type="match status" value="1"/>
</dbReference>
<keyword evidence="3" id="KW-0813">Transport</keyword>
<feature type="domain" description="TonB C-terminal" evidence="11">
    <location>
        <begin position="188"/>
        <end position="277"/>
    </location>
</feature>
<protein>
    <recommendedName>
        <fullName evidence="11">TonB C-terminal domain-containing protein</fullName>
    </recommendedName>
</protein>
<reference evidence="13" key="1">
    <citation type="submission" date="2018-02" db="EMBL/GenBank/DDBJ databases">
        <authorList>
            <person name="Hausmann B."/>
        </authorList>
    </citation>
    <scope>NUCLEOTIDE SEQUENCE [LARGE SCALE GENOMIC DNA]</scope>
    <source>
        <strain evidence="13">Peat soil MAG SbA1</strain>
    </source>
</reference>
<evidence type="ECO:0000256" key="3">
    <source>
        <dbReference type="ARBA" id="ARBA00022448"/>
    </source>
</evidence>
<keyword evidence="4" id="KW-1003">Cell membrane</keyword>
<dbReference type="InterPro" id="IPR006260">
    <property type="entry name" value="TonB/TolA_C"/>
</dbReference>
<dbReference type="Pfam" id="PF03544">
    <property type="entry name" value="TonB_C"/>
    <property type="match status" value="1"/>
</dbReference>
<dbReference type="AlphaFoldDB" id="A0A2U3L3K7"/>
<keyword evidence="8 10" id="KW-1133">Transmembrane helix</keyword>
<evidence type="ECO:0000256" key="7">
    <source>
        <dbReference type="ARBA" id="ARBA00022927"/>
    </source>
</evidence>
<sequence>MTAATSGPSGSNLFSMFSGKADEPYRTRPEAFAFSMAAQALIVGLLIYFTSCVIENRPPGVRLRFPRLDDLPLVFSGNNGGGGGGLDLLPASHGSLPRASLDPQIVPPTVVVPKEMPRLPVEETIMVAPDIKLPQGGQIGDPLLRFSTPSNGPGGPGGIGPGCCDGVGPSSGPFFGSGPPGILPAGKQGVTVPQVIYNSEPSFSDEARKAKMQGIVVLLVVVGKDGHTYNIRVGQSLGMGLDEKAIEAVSRWRFKPATLNGQPVATQIAVEVDFHLY</sequence>
<evidence type="ECO:0000256" key="4">
    <source>
        <dbReference type="ARBA" id="ARBA00022475"/>
    </source>
</evidence>
<dbReference type="PROSITE" id="PS52015">
    <property type="entry name" value="TONB_CTD"/>
    <property type="match status" value="1"/>
</dbReference>